<dbReference type="AlphaFoldDB" id="A0A9X1LYH8"/>
<gene>
    <name evidence="3" type="ORF">KEC57_17855</name>
</gene>
<dbReference type="PANTHER" id="PTHR23416">
    <property type="entry name" value="SIALIC ACID SYNTHASE-RELATED"/>
    <property type="match status" value="1"/>
</dbReference>
<protein>
    <submittedName>
        <fullName evidence="3">Acetyltransferase</fullName>
    </submittedName>
</protein>
<keyword evidence="4" id="KW-1185">Reference proteome</keyword>
<proteinExistence type="inferred from homology"/>
<dbReference type="Gene3D" id="2.160.10.10">
    <property type="entry name" value="Hexapeptide repeat proteins"/>
    <property type="match status" value="1"/>
</dbReference>
<evidence type="ECO:0000313" key="3">
    <source>
        <dbReference type="EMBL" id="MCC2034056.1"/>
    </source>
</evidence>
<reference evidence="3" key="1">
    <citation type="submission" date="2021-04" db="EMBL/GenBank/DDBJ databases">
        <title>Microbacterium tenobrionis sp. nov. and Microbacterium allomyrinae sp. nov., isolated from larvae of Tenobrio molitor and Allomyrina dichotoma, respectively.</title>
        <authorList>
            <person name="Lee S.D."/>
        </authorList>
    </citation>
    <scope>NUCLEOTIDE SEQUENCE</scope>
    <source>
        <strain evidence="3">BWT-G7</strain>
    </source>
</reference>
<dbReference type="SUPFAM" id="SSF51161">
    <property type="entry name" value="Trimeric LpxA-like enzymes"/>
    <property type="match status" value="1"/>
</dbReference>
<name>A0A9X1LYH8_9MICO</name>
<evidence type="ECO:0000256" key="2">
    <source>
        <dbReference type="ARBA" id="ARBA00022679"/>
    </source>
</evidence>
<dbReference type="GO" id="GO:0008374">
    <property type="term" value="F:O-acyltransferase activity"/>
    <property type="evidence" value="ECO:0007669"/>
    <property type="project" value="TreeGrafter"/>
</dbReference>
<dbReference type="PANTHER" id="PTHR23416:SF23">
    <property type="entry name" value="ACETYLTRANSFERASE C18B11.09C-RELATED"/>
    <property type="match status" value="1"/>
</dbReference>
<dbReference type="InterPro" id="IPR011004">
    <property type="entry name" value="Trimer_LpxA-like_sf"/>
</dbReference>
<organism evidence="3 4">
    <name type="scientific">Microbacterium allomyrinae</name>
    <dbReference type="NCBI Taxonomy" id="2830666"/>
    <lineage>
        <taxon>Bacteria</taxon>
        <taxon>Bacillati</taxon>
        <taxon>Actinomycetota</taxon>
        <taxon>Actinomycetes</taxon>
        <taxon>Micrococcales</taxon>
        <taxon>Microbacteriaceae</taxon>
        <taxon>Microbacterium</taxon>
    </lineage>
</organism>
<accession>A0A9X1LYH8</accession>
<dbReference type="InterPro" id="IPR051159">
    <property type="entry name" value="Hexapeptide_acetyltransf"/>
</dbReference>
<dbReference type="EMBL" id="JAGTTN010000009">
    <property type="protein sequence ID" value="MCC2034056.1"/>
    <property type="molecule type" value="Genomic_DNA"/>
</dbReference>
<comment type="caution">
    <text evidence="3">The sequence shown here is derived from an EMBL/GenBank/DDBJ whole genome shotgun (WGS) entry which is preliminary data.</text>
</comment>
<comment type="similarity">
    <text evidence="1">Belongs to the transferase hexapeptide repeat family.</text>
</comment>
<dbReference type="GO" id="GO:0005829">
    <property type="term" value="C:cytosol"/>
    <property type="evidence" value="ECO:0007669"/>
    <property type="project" value="TreeGrafter"/>
</dbReference>
<sequence length="209" mass="22992">MRSSVSVTPFRIGYAKGTGLSELPVIALSKAPGERASWDRQTWVVYLWGVCELLFVTNPWQISSGLRVKVLRLFGAEIAEGVVFRPRTRVRFPWKLHIGADSWIGEGAWFHNQDHIYIGHDVVISQETFLTTGSHAHRRDMALITRPIHIEDGAWITSRCIVLGGSRVGRSALAKPLTVISGDIPANAIVAGPAAEIVGERFISEKAPS</sequence>
<evidence type="ECO:0000256" key="1">
    <source>
        <dbReference type="ARBA" id="ARBA00007274"/>
    </source>
</evidence>
<evidence type="ECO:0000313" key="4">
    <source>
        <dbReference type="Proteomes" id="UP001139354"/>
    </source>
</evidence>
<dbReference type="Proteomes" id="UP001139354">
    <property type="component" value="Unassembled WGS sequence"/>
</dbReference>
<keyword evidence="2" id="KW-0808">Transferase</keyword>